<gene>
    <name evidence="10 13" type="primary">ligA</name>
    <name evidence="13" type="ORF">OHA16_15140</name>
</gene>
<keyword evidence="6 10" id="KW-0460">Magnesium</keyword>
<sequence>MAVEGWEDVPAEVRKRHAELAAEITDHRARYYEQDAPVVSDAEFDALMRELEGLEAEHPALVTPESPSQRVGGAPTLLFAPVEHRERLLSLDNAMDDEELAAWAERVAGELAGIEYHYLCELKVDGLAVNLTYENGQLTQAATRGDGRVGEDITANVRTIEAIPHRLTGEDVPELVEIRGEVYFPTEAFEALNASFAEENERRRLENEERAKEGKRPRAMIRLFMNPRNAAAGSLRQKDPLVTASRPLRMVVHGIGARVGFDIDNQSHAYDLLRGWGLPTARHNRVVGTLAEVREFIAHFGEQRHSVEHEIDGVVVKVDEIALQGRLGSTSKSPRWAIAWKYPPEEVTGKLAAIKVGIGRTGRATPYAVLAEPVKVAGSMVQYATLHNQDVVKAKDVLLGDTVVLRKAGDVIPEILGPVYDLRDGGEQAFVMPSHCPECGTGLRPMAEGDIDLRCPNAQYCPAQIRERIAFLGGRSALDIEGLGYVAATALTQPLEPAEAPVGNEGDIFGLTVERLLPIKVLVRDQKTGMPKLDDETGEEKEVFFFATTAGAPKKNTGLMLENIEKAKDRPLWRFLNGLSIRHVGPVAAQDLAREFRDLDAIFAASEERLAATEGVGAGTARSIVEWYQVDWHREIVEKWRAAGVRFTEEATEEEGERPLEGLTVVVTGTLAGHTRDGAKEALTSRGAKVTGSVSKKTHFVVAGDNPGSKYDKAVQLGLPVLDDAGFTILLEQGSAAARVHLGLPAEPPEEPAKKAPARKKAAAKAVAENAVDEAESDAAAKDAEVGAPAVAGTAAETAAEAAGEPVEEGAEG</sequence>
<dbReference type="EC" id="6.5.1.2" evidence="10"/>
<feature type="binding site" evidence="10">
    <location>
        <begin position="90"/>
        <end position="91"/>
    </location>
    <ligand>
        <name>NAD(+)</name>
        <dbReference type="ChEBI" id="CHEBI:57540"/>
    </ligand>
</feature>
<feature type="binding site" evidence="10">
    <location>
        <position position="341"/>
    </location>
    <ligand>
        <name>NAD(+)</name>
        <dbReference type="ChEBI" id="CHEBI:57540"/>
    </ligand>
</feature>
<dbReference type="Proteomes" id="UP001432222">
    <property type="component" value="Chromosome"/>
</dbReference>
<dbReference type="InterPro" id="IPR001357">
    <property type="entry name" value="BRCT_dom"/>
</dbReference>
<evidence type="ECO:0000256" key="2">
    <source>
        <dbReference type="ARBA" id="ARBA00022705"/>
    </source>
</evidence>
<dbReference type="PIRSF" id="PIRSF001604">
    <property type="entry name" value="LigA"/>
    <property type="match status" value="1"/>
</dbReference>
<evidence type="ECO:0000256" key="1">
    <source>
        <dbReference type="ARBA" id="ARBA00022598"/>
    </source>
</evidence>
<comment type="similarity">
    <text evidence="10">Belongs to the NAD-dependent DNA ligase family. LigA subfamily.</text>
</comment>
<keyword evidence="3 10" id="KW-0479">Metal-binding</keyword>
<dbReference type="GO" id="GO:0003911">
    <property type="term" value="F:DNA ligase (NAD+) activity"/>
    <property type="evidence" value="ECO:0007669"/>
    <property type="project" value="UniProtKB-EC"/>
</dbReference>
<feature type="binding site" evidence="10">
    <location>
        <begin position="41"/>
        <end position="45"/>
    </location>
    <ligand>
        <name>NAD(+)</name>
        <dbReference type="ChEBI" id="CHEBI:57540"/>
    </ligand>
</feature>
<keyword evidence="2 10" id="KW-0235">DNA replication</keyword>
<evidence type="ECO:0000256" key="3">
    <source>
        <dbReference type="ARBA" id="ARBA00022723"/>
    </source>
</evidence>
<keyword evidence="7 10" id="KW-0520">NAD</keyword>
<dbReference type="HAMAP" id="MF_01588">
    <property type="entry name" value="DNA_ligase_A"/>
    <property type="match status" value="1"/>
</dbReference>
<keyword evidence="1 10" id="KW-0436">Ligase</keyword>
<evidence type="ECO:0000256" key="5">
    <source>
        <dbReference type="ARBA" id="ARBA00022833"/>
    </source>
</evidence>
<keyword evidence="10" id="KW-0464">Manganese</keyword>
<name>A0ABZ1UCI4_9ACTN</name>
<feature type="binding site" evidence="10">
    <location>
        <position position="461"/>
    </location>
    <ligand>
        <name>Zn(2+)</name>
        <dbReference type="ChEBI" id="CHEBI:29105"/>
    </ligand>
</feature>
<accession>A0ABZ1UCI4</accession>
<dbReference type="InterPro" id="IPR010994">
    <property type="entry name" value="RuvA_2-like"/>
</dbReference>
<dbReference type="Pfam" id="PF03120">
    <property type="entry name" value="OB_DNA_ligase"/>
    <property type="match status" value="1"/>
</dbReference>
<dbReference type="InterPro" id="IPR036420">
    <property type="entry name" value="BRCT_dom_sf"/>
</dbReference>
<dbReference type="SUPFAM" id="SSF52113">
    <property type="entry name" value="BRCT domain"/>
    <property type="match status" value="1"/>
</dbReference>
<evidence type="ECO:0000256" key="8">
    <source>
        <dbReference type="ARBA" id="ARBA00023204"/>
    </source>
</evidence>
<evidence type="ECO:0000256" key="7">
    <source>
        <dbReference type="ARBA" id="ARBA00023027"/>
    </source>
</evidence>
<dbReference type="InterPro" id="IPR004150">
    <property type="entry name" value="NAD_DNA_ligase_OB"/>
</dbReference>
<feature type="binding site" evidence="10">
    <location>
        <position position="317"/>
    </location>
    <ligand>
        <name>NAD(+)</name>
        <dbReference type="ChEBI" id="CHEBI:57540"/>
    </ligand>
</feature>
<dbReference type="Gene3D" id="3.40.50.10190">
    <property type="entry name" value="BRCT domain"/>
    <property type="match status" value="1"/>
</dbReference>
<comment type="catalytic activity">
    <reaction evidence="9 10">
        <text>NAD(+) + (deoxyribonucleotide)n-3'-hydroxyl + 5'-phospho-(deoxyribonucleotide)m = (deoxyribonucleotide)n+m + AMP + beta-nicotinamide D-nucleotide.</text>
        <dbReference type="EC" id="6.5.1.2"/>
    </reaction>
</comment>
<dbReference type="EMBL" id="CP108110">
    <property type="protein sequence ID" value="WUQ88793.1"/>
    <property type="molecule type" value="Genomic_DNA"/>
</dbReference>
<feature type="binding site" evidence="10">
    <location>
        <position position="436"/>
    </location>
    <ligand>
        <name>Zn(2+)</name>
        <dbReference type="ChEBI" id="CHEBI:29105"/>
    </ligand>
</feature>
<dbReference type="InterPro" id="IPR013839">
    <property type="entry name" value="DNAligase_adenylation"/>
</dbReference>
<dbReference type="PROSITE" id="PS50172">
    <property type="entry name" value="BRCT"/>
    <property type="match status" value="1"/>
</dbReference>
<evidence type="ECO:0000313" key="14">
    <source>
        <dbReference type="Proteomes" id="UP001432222"/>
    </source>
</evidence>
<dbReference type="CDD" id="cd00114">
    <property type="entry name" value="LIGANc"/>
    <property type="match status" value="1"/>
</dbReference>
<dbReference type="CDD" id="cd17748">
    <property type="entry name" value="BRCT_DNA_ligase_like"/>
    <property type="match status" value="1"/>
</dbReference>
<feature type="active site" description="N6-AMP-lysine intermediate" evidence="10">
    <location>
        <position position="123"/>
    </location>
</feature>
<feature type="compositionally biased region" description="Low complexity" evidence="11">
    <location>
        <begin position="786"/>
        <end position="805"/>
    </location>
</feature>
<dbReference type="Pfam" id="PF01653">
    <property type="entry name" value="DNA_ligase_aden"/>
    <property type="match status" value="1"/>
</dbReference>
<evidence type="ECO:0000313" key="13">
    <source>
        <dbReference type="EMBL" id="WUQ88793.1"/>
    </source>
</evidence>
<dbReference type="Gene3D" id="1.10.287.610">
    <property type="entry name" value="Helix hairpin bin"/>
    <property type="match status" value="1"/>
</dbReference>
<dbReference type="PANTHER" id="PTHR23389:SF9">
    <property type="entry name" value="DNA LIGASE"/>
    <property type="match status" value="1"/>
</dbReference>
<feature type="binding site" evidence="10">
    <location>
        <position position="144"/>
    </location>
    <ligand>
        <name>NAD(+)</name>
        <dbReference type="ChEBI" id="CHEBI:57540"/>
    </ligand>
</feature>
<evidence type="ECO:0000256" key="9">
    <source>
        <dbReference type="ARBA" id="ARBA00034005"/>
    </source>
</evidence>
<dbReference type="Gene3D" id="1.10.150.20">
    <property type="entry name" value="5' to 3' exonuclease, C-terminal subdomain"/>
    <property type="match status" value="2"/>
</dbReference>
<protein>
    <recommendedName>
        <fullName evidence="10">DNA ligase</fullName>
        <ecNumber evidence="10">6.5.1.2</ecNumber>
    </recommendedName>
    <alternativeName>
        <fullName evidence="10">Polydeoxyribonucleotide synthase [NAD(+)]</fullName>
    </alternativeName>
</protein>
<reference evidence="13" key="1">
    <citation type="submission" date="2022-10" db="EMBL/GenBank/DDBJ databases">
        <title>The complete genomes of actinobacterial strains from the NBC collection.</title>
        <authorList>
            <person name="Joergensen T.S."/>
            <person name="Alvarez Arevalo M."/>
            <person name="Sterndorff E.B."/>
            <person name="Faurdal D."/>
            <person name="Vuksanovic O."/>
            <person name="Mourched A.-S."/>
            <person name="Charusanti P."/>
            <person name="Shaw S."/>
            <person name="Blin K."/>
            <person name="Weber T."/>
        </authorList>
    </citation>
    <scope>NUCLEOTIDE SEQUENCE</scope>
    <source>
        <strain evidence="13">NBC_00222</strain>
    </source>
</reference>
<evidence type="ECO:0000259" key="12">
    <source>
        <dbReference type="PROSITE" id="PS50172"/>
    </source>
</evidence>
<dbReference type="RefSeq" id="WP_328959274.1">
    <property type="nucleotide sequence ID" value="NZ_CP108110.1"/>
</dbReference>
<dbReference type="Gene3D" id="6.20.10.30">
    <property type="match status" value="1"/>
</dbReference>
<dbReference type="SUPFAM" id="SSF56091">
    <property type="entry name" value="DNA ligase/mRNA capping enzyme, catalytic domain"/>
    <property type="match status" value="1"/>
</dbReference>
<dbReference type="Pfam" id="PF00533">
    <property type="entry name" value="BRCT"/>
    <property type="match status" value="1"/>
</dbReference>
<dbReference type="PROSITE" id="PS01055">
    <property type="entry name" value="DNA_LIGASE_N1"/>
    <property type="match status" value="1"/>
</dbReference>
<organism evidence="13 14">
    <name type="scientific">Kitasatospora purpeofusca</name>
    <dbReference type="NCBI Taxonomy" id="67352"/>
    <lineage>
        <taxon>Bacteria</taxon>
        <taxon>Bacillati</taxon>
        <taxon>Actinomycetota</taxon>
        <taxon>Actinomycetes</taxon>
        <taxon>Kitasatosporales</taxon>
        <taxon>Streptomycetaceae</taxon>
        <taxon>Kitasatospora</taxon>
    </lineage>
</organism>
<evidence type="ECO:0000256" key="4">
    <source>
        <dbReference type="ARBA" id="ARBA00022763"/>
    </source>
</evidence>
<dbReference type="PANTHER" id="PTHR23389">
    <property type="entry name" value="CHROMOSOME TRANSMISSION FIDELITY FACTOR 18"/>
    <property type="match status" value="1"/>
</dbReference>
<dbReference type="NCBIfam" id="NF005932">
    <property type="entry name" value="PRK07956.1"/>
    <property type="match status" value="1"/>
</dbReference>
<evidence type="ECO:0000256" key="6">
    <source>
        <dbReference type="ARBA" id="ARBA00022842"/>
    </source>
</evidence>
<keyword evidence="8 10" id="KW-0234">DNA repair</keyword>
<dbReference type="Gene3D" id="3.30.470.30">
    <property type="entry name" value="DNA ligase/mRNA capping enzyme"/>
    <property type="match status" value="1"/>
</dbReference>
<evidence type="ECO:0000256" key="10">
    <source>
        <dbReference type="HAMAP-Rule" id="MF_01588"/>
    </source>
</evidence>
<dbReference type="SUPFAM" id="SSF47781">
    <property type="entry name" value="RuvA domain 2-like"/>
    <property type="match status" value="1"/>
</dbReference>
<dbReference type="InterPro" id="IPR004149">
    <property type="entry name" value="Znf_DNAligase_C4"/>
</dbReference>
<feature type="binding site" evidence="10">
    <location>
        <position position="121"/>
    </location>
    <ligand>
        <name>NAD(+)</name>
        <dbReference type="ChEBI" id="CHEBI:57540"/>
    </ligand>
</feature>
<dbReference type="Gene3D" id="2.40.50.140">
    <property type="entry name" value="Nucleic acid-binding proteins"/>
    <property type="match status" value="1"/>
</dbReference>
<keyword evidence="4 10" id="KW-0227">DNA damage</keyword>
<dbReference type="InterPro" id="IPR013840">
    <property type="entry name" value="DNAligase_N"/>
</dbReference>
<dbReference type="InterPro" id="IPR001679">
    <property type="entry name" value="DNA_ligase"/>
</dbReference>
<feature type="binding site" evidence="10">
    <location>
        <position position="181"/>
    </location>
    <ligand>
        <name>NAD(+)</name>
        <dbReference type="ChEBI" id="CHEBI:57540"/>
    </ligand>
</feature>
<dbReference type="Pfam" id="PF12826">
    <property type="entry name" value="HHH_2"/>
    <property type="match status" value="1"/>
</dbReference>
<dbReference type="InterPro" id="IPR012340">
    <property type="entry name" value="NA-bd_OB-fold"/>
</dbReference>
<dbReference type="Pfam" id="PF03119">
    <property type="entry name" value="DNA_ligase_ZBD"/>
    <property type="match status" value="1"/>
</dbReference>
<proteinExistence type="inferred from homology"/>
<dbReference type="NCBIfam" id="TIGR00575">
    <property type="entry name" value="dnlj"/>
    <property type="match status" value="1"/>
</dbReference>
<dbReference type="InterPro" id="IPR041663">
    <property type="entry name" value="DisA/LigA_HHH"/>
</dbReference>
<comment type="cofactor">
    <cofactor evidence="10">
        <name>Mg(2+)</name>
        <dbReference type="ChEBI" id="CHEBI:18420"/>
    </cofactor>
    <cofactor evidence="10">
        <name>Mn(2+)</name>
        <dbReference type="ChEBI" id="CHEBI:29035"/>
    </cofactor>
</comment>
<feature type="domain" description="BRCT" evidence="12">
    <location>
        <begin position="655"/>
        <end position="723"/>
    </location>
</feature>
<comment type="function">
    <text evidence="10">DNA ligase that catalyzes the formation of phosphodiester linkages between 5'-phosphoryl and 3'-hydroxyl groups in double-stranded DNA using NAD as a coenzyme and as the energy source for the reaction. It is essential for DNA replication and repair of damaged DNA.</text>
</comment>
<dbReference type="SUPFAM" id="SSF50249">
    <property type="entry name" value="Nucleic acid-binding proteins"/>
    <property type="match status" value="1"/>
</dbReference>
<keyword evidence="14" id="KW-1185">Reference proteome</keyword>
<feature type="binding site" evidence="10">
    <location>
        <position position="439"/>
    </location>
    <ligand>
        <name>Zn(2+)</name>
        <dbReference type="ChEBI" id="CHEBI:29105"/>
    </ligand>
</feature>
<dbReference type="InterPro" id="IPR018239">
    <property type="entry name" value="DNA_ligase_AS"/>
</dbReference>
<keyword evidence="5 10" id="KW-0862">Zinc</keyword>
<evidence type="ECO:0000256" key="11">
    <source>
        <dbReference type="SAM" id="MobiDB-lite"/>
    </source>
</evidence>
<dbReference type="SMART" id="SM00292">
    <property type="entry name" value="BRCT"/>
    <property type="match status" value="1"/>
</dbReference>
<feature type="binding site" evidence="10">
    <location>
        <position position="455"/>
    </location>
    <ligand>
        <name>Zn(2+)</name>
        <dbReference type="ChEBI" id="CHEBI:29105"/>
    </ligand>
</feature>
<feature type="region of interest" description="Disordered" evidence="11">
    <location>
        <begin position="769"/>
        <end position="813"/>
    </location>
</feature>
<dbReference type="SMART" id="SM00532">
    <property type="entry name" value="LIGANc"/>
    <property type="match status" value="1"/>
</dbReference>